<dbReference type="HOGENOM" id="CLU_1486136_0_0_0"/>
<accession>E8MXY1</accession>
<organism evidence="2 3">
    <name type="scientific">Anaerolinea thermophila (strain DSM 14523 / JCM 11388 / NBRC 100420 / UNI-1)</name>
    <dbReference type="NCBI Taxonomy" id="926569"/>
    <lineage>
        <taxon>Bacteria</taxon>
        <taxon>Bacillati</taxon>
        <taxon>Chloroflexota</taxon>
        <taxon>Anaerolineae</taxon>
        <taxon>Anaerolineales</taxon>
        <taxon>Anaerolineaceae</taxon>
        <taxon>Anaerolinea</taxon>
    </lineage>
</organism>
<evidence type="ECO:0000256" key="1">
    <source>
        <dbReference type="SAM" id="Phobius"/>
    </source>
</evidence>
<evidence type="ECO:0000313" key="2">
    <source>
        <dbReference type="EMBL" id="BAJ64212.1"/>
    </source>
</evidence>
<protein>
    <recommendedName>
        <fullName evidence="4">DUF3267 domain-containing protein</fullName>
    </recommendedName>
</protein>
<gene>
    <name evidence="2" type="ordered locus">ANT_21860</name>
</gene>
<dbReference type="EMBL" id="AP012029">
    <property type="protein sequence ID" value="BAJ64212.1"/>
    <property type="molecule type" value="Genomic_DNA"/>
</dbReference>
<evidence type="ECO:0008006" key="4">
    <source>
        <dbReference type="Google" id="ProtNLM"/>
    </source>
</evidence>
<feature type="transmembrane region" description="Helical" evidence="1">
    <location>
        <begin position="136"/>
        <end position="156"/>
    </location>
</feature>
<sequence>MTRSQNPDNLQNRPAWKLFVRLFFWLTLLPAGSWLIVSSFIDPAHRNFLFFWRFLITLALFGLLFHFRVFRAVHEGLHAIAAHWSAVPPSFITARDTYVFVKITDKKSWYKITLYPLLFPIAVFLLFIPWNWEIGLYLACILAAGSCQDLANLVMVSRTPGNWVSDTAEGLFVYNTPPPVS</sequence>
<keyword evidence="1" id="KW-0812">Transmembrane</keyword>
<keyword evidence="1" id="KW-0472">Membrane</keyword>
<dbReference type="AlphaFoldDB" id="E8MXY1"/>
<feature type="transmembrane region" description="Helical" evidence="1">
    <location>
        <begin position="49"/>
        <end position="67"/>
    </location>
</feature>
<feature type="transmembrane region" description="Helical" evidence="1">
    <location>
        <begin position="112"/>
        <end position="130"/>
    </location>
</feature>
<dbReference type="STRING" id="926569.ANT_21860"/>
<dbReference type="InParanoid" id="E8MXY1"/>
<dbReference type="Proteomes" id="UP000008922">
    <property type="component" value="Chromosome"/>
</dbReference>
<dbReference type="KEGG" id="atm:ANT_21860"/>
<feature type="transmembrane region" description="Helical" evidence="1">
    <location>
        <begin position="18"/>
        <end position="37"/>
    </location>
</feature>
<name>E8MXY1_ANATU</name>
<keyword evidence="3" id="KW-1185">Reference proteome</keyword>
<proteinExistence type="predicted"/>
<reference evidence="2 3" key="1">
    <citation type="submission" date="2010-12" db="EMBL/GenBank/DDBJ databases">
        <title>Whole genome sequence of Anaerolinea thermophila UNI-1.</title>
        <authorList>
            <person name="Narita-Yamada S."/>
            <person name="Kishi E."/>
            <person name="Watanabe Y."/>
            <person name="Takasaki K."/>
            <person name="Ankai A."/>
            <person name="Oguchi A."/>
            <person name="Fukui S."/>
            <person name="Takahashi M."/>
            <person name="Yashiro I."/>
            <person name="Hosoyama A."/>
            <person name="Sekiguchi Y."/>
            <person name="Hanada S."/>
            <person name="Fujita N."/>
        </authorList>
    </citation>
    <scope>NUCLEOTIDE SEQUENCE [LARGE SCALE GENOMIC DNA]</scope>
    <source>
        <strain evidence="3">DSM 14523 / JCM 11388 / NBRC 100420 / UNI-1</strain>
    </source>
</reference>
<keyword evidence="1" id="KW-1133">Transmembrane helix</keyword>
<evidence type="ECO:0000313" key="3">
    <source>
        <dbReference type="Proteomes" id="UP000008922"/>
    </source>
</evidence>